<dbReference type="InterPro" id="IPR004443">
    <property type="entry name" value="YjeF_N_dom"/>
</dbReference>
<comment type="cofactor">
    <cofactor evidence="18 19">
        <name>K(+)</name>
        <dbReference type="ChEBI" id="CHEBI:29103"/>
    </cofactor>
    <text evidence="18 19">Binds 1 potassium ion per subunit.</text>
</comment>
<evidence type="ECO:0000256" key="10">
    <source>
        <dbReference type="ARBA" id="ARBA00023027"/>
    </source>
</evidence>
<dbReference type="CDD" id="cd01171">
    <property type="entry name" value="YXKO-related"/>
    <property type="match status" value="1"/>
</dbReference>
<dbReference type="NCBIfam" id="TIGR00197">
    <property type="entry name" value="yjeF_nterm"/>
    <property type="match status" value="1"/>
</dbReference>
<dbReference type="InterPro" id="IPR036652">
    <property type="entry name" value="YjeF_N_dom_sf"/>
</dbReference>
<dbReference type="InterPro" id="IPR029056">
    <property type="entry name" value="Ribokinase-like"/>
</dbReference>
<keyword evidence="6 17" id="KW-0547">Nucleotide-binding</keyword>
<comment type="catalytic activity">
    <reaction evidence="16 17 19">
        <text>(6S)-NADPHX + ADP = AMP + phosphate + NADPH + H(+)</text>
        <dbReference type="Rhea" id="RHEA:32235"/>
        <dbReference type="ChEBI" id="CHEBI:15378"/>
        <dbReference type="ChEBI" id="CHEBI:43474"/>
        <dbReference type="ChEBI" id="CHEBI:57783"/>
        <dbReference type="ChEBI" id="CHEBI:64076"/>
        <dbReference type="ChEBI" id="CHEBI:456215"/>
        <dbReference type="ChEBI" id="CHEBI:456216"/>
        <dbReference type="EC" id="4.2.1.136"/>
    </reaction>
</comment>
<dbReference type="PANTHER" id="PTHR12592">
    <property type="entry name" value="ATP-DEPENDENT (S)-NAD(P)H-HYDRATE DEHYDRATASE FAMILY MEMBER"/>
    <property type="match status" value="1"/>
</dbReference>
<feature type="binding site" evidence="17">
    <location>
        <position position="441"/>
    </location>
    <ligand>
        <name>(6S)-NADPHX</name>
        <dbReference type="ChEBI" id="CHEBI:64076"/>
    </ligand>
</feature>
<feature type="binding site" evidence="17">
    <location>
        <position position="266"/>
    </location>
    <ligand>
        <name>(6S)-NADPHX</name>
        <dbReference type="ChEBI" id="CHEBI:64076"/>
    </ligand>
</feature>
<dbReference type="NCBIfam" id="TIGR00196">
    <property type="entry name" value="yjeF_cterm"/>
    <property type="match status" value="1"/>
</dbReference>
<evidence type="ECO:0000256" key="13">
    <source>
        <dbReference type="ARBA" id="ARBA00023268"/>
    </source>
</evidence>
<comment type="function">
    <text evidence="18">Catalyzes the epimerization of the S- and R-forms of NAD(P)HX, a damaged form of NAD(P)H that is a result of enzymatic or heat-dependent hydration. This is a prerequisite for the S-specific NAD(P)H-hydrate dehydratase to allow the repair of both epimers of NAD(P)HX.</text>
</comment>
<sequence length="502" mass="50917">MRRPYNRPMTANTQGLALHTVEQARALDRRAIDGLGIAGFELMRRAAAAALAALRRRWPQAQRLLVCCGPGNNGGDGYLLAALAREDGLRVEVVELSAAARGDAALAREACVRAGVAPRQWEDDGTLPHADVVVDALYGTGLRRAPEGAAAALVARINAAGAPVLAVDVPSGVDADTGRVPGAAVRADVTVTFIVAKRGLYTGGAPAHTGVVELDALGLPAALFRDAPPDARLLAAQALPPRARDAHKGDNGHVLAIGGDRGTAGAIRLCGEAALRAGAGLVSVATQAEHIAALNAARPELMAHAVNGPQALQPLLARAGVLALGPGLGQGAWGHALWLAALDSGKPLVLDADGLNLLARDPRRFAQPAVLTPHPGEAARLLGATVAQVQADRFAAARALAARYGAVAVLKGAGSLVAEPDGRLDVCPWGNPGMASGGMGDLLTGIVAALLAQGCSAPEAARLGVGLHARAGDLAVRGEGERGLLASDLLAPLRRLLNGIAA</sequence>
<feature type="binding site" evidence="18">
    <location>
        <begin position="72"/>
        <end position="76"/>
    </location>
    <ligand>
        <name>(6S)-NADPHX</name>
        <dbReference type="ChEBI" id="CHEBI:64076"/>
    </ligand>
</feature>
<evidence type="ECO:0000256" key="2">
    <source>
        <dbReference type="ARBA" id="ARBA00000909"/>
    </source>
</evidence>
<comment type="cofactor">
    <cofactor evidence="17">
        <name>Mg(2+)</name>
        <dbReference type="ChEBI" id="CHEBI:18420"/>
    </cofactor>
</comment>
<comment type="caution">
    <text evidence="22">The sequence shown here is derived from an EMBL/GenBank/DDBJ whole genome shotgun (WGS) entry which is preliminary data.</text>
</comment>
<evidence type="ECO:0000256" key="5">
    <source>
        <dbReference type="ARBA" id="ARBA00022723"/>
    </source>
</evidence>
<dbReference type="GO" id="GO:0005524">
    <property type="term" value="F:ATP binding"/>
    <property type="evidence" value="ECO:0007669"/>
    <property type="project" value="UniProtKB-UniRule"/>
</dbReference>
<evidence type="ECO:0000256" key="16">
    <source>
        <dbReference type="ARBA" id="ARBA00049209"/>
    </source>
</evidence>
<dbReference type="EMBL" id="QGHC01000001">
    <property type="protein sequence ID" value="PWK92804.1"/>
    <property type="molecule type" value="Genomic_DNA"/>
</dbReference>
<comment type="function">
    <text evidence="17">Catalyzes the dehydration of the S-form of NAD(P)HX at the expense of ADP, which is converted to AMP. Together with NAD(P)HX epimerase, which catalyzes the epimerization of the S- and R-forms, the enzyme allows the repair of both epimers of NAD(P)HX, a damaged form of NAD(P)H that is a result of enzymatic or heat-dependent hydration.</text>
</comment>
<evidence type="ECO:0000313" key="22">
    <source>
        <dbReference type="EMBL" id="PWK92804.1"/>
    </source>
</evidence>
<comment type="similarity">
    <text evidence="4 19">In the C-terminal section; belongs to the NnrD/CARKD family.</text>
</comment>
<keyword evidence="12 17" id="KW-0456">Lyase</keyword>
<dbReference type="SUPFAM" id="SSF53613">
    <property type="entry name" value="Ribokinase-like"/>
    <property type="match status" value="1"/>
</dbReference>
<dbReference type="HAMAP" id="MF_01965">
    <property type="entry name" value="NADHX_dehydratase"/>
    <property type="match status" value="1"/>
</dbReference>
<name>A0A316IJW8_9GAMM</name>
<evidence type="ECO:0000256" key="6">
    <source>
        <dbReference type="ARBA" id="ARBA00022741"/>
    </source>
</evidence>
<evidence type="ECO:0000256" key="14">
    <source>
        <dbReference type="ARBA" id="ARBA00025153"/>
    </source>
</evidence>
<evidence type="ECO:0000256" key="17">
    <source>
        <dbReference type="HAMAP-Rule" id="MF_01965"/>
    </source>
</evidence>
<comment type="similarity">
    <text evidence="17">Belongs to the NnrD/CARKD family.</text>
</comment>
<comment type="similarity">
    <text evidence="18">Belongs to the NnrE/AIBP family.</text>
</comment>
<dbReference type="Gene3D" id="3.40.1190.20">
    <property type="match status" value="1"/>
</dbReference>
<feature type="domain" description="YjeF C-terminal" evidence="20">
    <location>
        <begin position="231"/>
        <end position="500"/>
    </location>
</feature>
<feature type="binding site" evidence="18">
    <location>
        <position position="73"/>
    </location>
    <ligand>
        <name>K(+)</name>
        <dbReference type="ChEBI" id="CHEBI:29103"/>
    </ligand>
</feature>
<evidence type="ECO:0000256" key="9">
    <source>
        <dbReference type="ARBA" id="ARBA00022958"/>
    </source>
</evidence>
<dbReference type="Gene3D" id="3.40.50.10260">
    <property type="entry name" value="YjeF N-terminal domain"/>
    <property type="match status" value="1"/>
</dbReference>
<dbReference type="Pfam" id="PF01256">
    <property type="entry name" value="Carb_kinase"/>
    <property type="match status" value="1"/>
</dbReference>
<dbReference type="HAMAP" id="MF_01966">
    <property type="entry name" value="NADHX_epimerase"/>
    <property type="match status" value="1"/>
</dbReference>
<evidence type="ECO:0000256" key="12">
    <source>
        <dbReference type="ARBA" id="ARBA00023239"/>
    </source>
</evidence>
<keyword evidence="5 18" id="KW-0479">Metal-binding</keyword>
<dbReference type="InterPro" id="IPR030677">
    <property type="entry name" value="Nnr"/>
</dbReference>
<keyword evidence="11 18" id="KW-0413">Isomerase</keyword>
<dbReference type="GO" id="GO:0052856">
    <property type="term" value="F:NAD(P)HX epimerase activity"/>
    <property type="evidence" value="ECO:0007669"/>
    <property type="project" value="UniProtKB-UniRule"/>
</dbReference>
<keyword evidence="23" id="KW-1185">Reference proteome</keyword>
<feature type="binding site" evidence="18">
    <location>
        <position position="135"/>
    </location>
    <ligand>
        <name>K(+)</name>
        <dbReference type="ChEBI" id="CHEBI:29103"/>
    </ligand>
</feature>
<comment type="catalytic activity">
    <reaction evidence="15 17 19">
        <text>(6S)-NADHX + ADP = AMP + phosphate + NADH + H(+)</text>
        <dbReference type="Rhea" id="RHEA:32223"/>
        <dbReference type="ChEBI" id="CHEBI:15378"/>
        <dbReference type="ChEBI" id="CHEBI:43474"/>
        <dbReference type="ChEBI" id="CHEBI:57945"/>
        <dbReference type="ChEBI" id="CHEBI:64074"/>
        <dbReference type="ChEBI" id="CHEBI:456215"/>
        <dbReference type="ChEBI" id="CHEBI:456216"/>
        <dbReference type="EC" id="4.2.1.136"/>
    </reaction>
</comment>
<dbReference type="Proteomes" id="UP000245812">
    <property type="component" value="Unassembled WGS sequence"/>
</dbReference>
<feature type="domain" description="YjeF N-terminal" evidence="21">
    <location>
        <begin position="24"/>
        <end position="225"/>
    </location>
</feature>
<feature type="binding site" evidence="17">
    <location>
        <position position="374"/>
    </location>
    <ligand>
        <name>(6S)-NADPHX</name>
        <dbReference type="ChEBI" id="CHEBI:64076"/>
    </ligand>
</feature>
<evidence type="ECO:0000256" key="1">
    <source>
        <dbReference type="ARBA" id="ARBA00000013"/>
    </source>
</evidence>
<comment type="caution">
    <text evidence="18">Lacks conserved residue(s) required for the propagation of feature annotation.</text>
</comment>
<evidence type="ECO:0000256" key="11">
    <source>
        <dbReference type="ARBA" id="ARBA00023235"/>
    </source>
</evidence>
<dbReference type="Pfam" id="PF03853">
    <property type="entry name" value="YjeF_N"/>
    <property type="match status" value="1"/>
</dbReference>
<dbReference type="GO" id="GO:0046872">
    <property type="term" value="F:metal ion binding"/>
    <property type="evidence" value="ECO:0007669"/>
    <property type="project" value="UniProtKB-UniRule"/>
</dbReference>
<feature type="binding site" evidence="18">
    <location>
        <begin position="139"/>
        <end position="145"/>
    </location>
    <ligand>
        <name>(6S)-NADPHX</name>
        <dbReference type="ChEBI" id="CHEBI:64076"/>
    </ligand>
</feature>
<evidence type="ECO:0000256" key="3">
    <source>
        <dbReference type="ARBA" id="ARBA00006001"/>
    </source>
</evidence>
<protein>
    <recommendedName>
        <fullName evidence="19">Bifunctional NAD(P)H-hydrate repair enzyme</fullName>
    </recommendedName>
    <alternativeName>
        <fullName evidence="19">Nicotinamide nucleotide repair protein</fullName>
    </alternativeName>
    <domain>
        <recommendedName>
            <fullName evidence="19">ADP-dependent (S)-NAD(P)H-hydrate dehydratase</fullName>
            <ecNumber evidence="19">4.2.1.136</ecNumber>
        </recommendedName>
        <alternativeName>
            <fullName evidence="19">ADP-dependent NAD(P)HX dehydratase</fullName>
        </alternativeName>
    </domain>
    <domain>
        <recommendedName>
            <fullName evidence="19">NAD(P)H-hydrate epimerase</fullName>
            <ecNumber evidence="19">5.1.99.6</ecNumber>
        </recommendedName>
    </domain>
</protein>
<dbReference type="EC" id="5.1.99.6" evidence="19"/>
<dbReference type="PROSITE" id="PS51383">
    <property type="entry name" value="YJEF_C_3"/>
    <property type="match status" value="1"/>
</dbReference>
<organism evidence="22 23">
    <name type="scientific">Fulvimonas soli</name>
    <dbReference type="NCBI Taxonomy" id="155197"/>
    <lineage>
        <taxon>Bacteria</taxon>
        <taxon>Pseudomonadati</taxon>
        <taxon>Pseudomonadota</taxon>
        <taxon>Gammaproteobacteria</taxon>
        <taxon>Lysobacterales</taxon>
        <taxon>Rhodanobacteraceae</taxon>
        <taxon>Fulvimonas</taxon>
    </lineage>
</organism>
<dbReference type="AlphaFoldDB" id="A0A316IJW8"/>
<feature type="binding site" evidence="17">
    <location>
        <position position="440"/>
    </location>
    <ligand>
        <name>AMP</name>
        <dbReference type="ChEBI" id="CHEBI:456215"/>
    </ligand>
</feature>
<feature type="binding site" evidence="17">
    <location>
        <position position="327"/>
    </location>
    <ligand>
        <name>(6S)-NADPHX</name>
        <dbReference type="ChEBI" id="CHEBI:64076"/>
    </ligand>
</feature>
<keyword evidence="10 17" id="KW-0520">NAD</keyword>
<dbReference type="PIRSF" id="PIRSF017184">
    <property type="entry name" value="Nnr"/>
    <property type="match status" value="1"/>
</dbReference>
<dbReference type="GO" id="GO:0052855">
    <property type="term" value="F:ADP-dependent NAD(P)H-hydrate dehydratase activity"/>
    <property type="evidence" value="ECO:0007669"/>
    <property type="project" value="UniProtKB-UniRule"/>
</dbReference>
<accession>A0A316IJW8</accession>
<dbReference type="GO" id="GO:0110051">
    <property type="term" value="P:metabolite repair"/>
    <property type="evidence" value="ECO:0007669"/>
    <property type="project" value="TreeGrafter"/>
</dbReference>
<keyword evidence="13" id="KW-0511">Multifunctional enzyme</keyword>
<feature type="binding site" evidence="18">
    <location>
        <position position="168"/>
    </location>
    <ligand>
        <name>(6S)-NADPHX</name>
        <dbReference type="ChEBI" id="CHEBI:64076"/>
    </ligand>
</feature>
<dbReference type="EC" id="4.2.1.136" evidence="19"/>
<evidence type="ECO:0000313" key="23">
    <source>
        <dbReference type="Proteomes" id="UP000245812"/>
    </source>
</evidence>
<dbReference type="InterPro" id="IPR000631">
    <property type="entry name" value="CARKD"/>
</dbReference>
<dbReference type="PANTHER" id="PTHR12592:SF0">
    <property type="entry name" value="ATP-DEPENDENT (S)-NAD(P)H-HYDRATE DEHYDRATASE"/>
    <property type="match status" value="1"/>
</dbReference>
<gene>
    <name evidence="17" type="primary">nnrD</name>
    <name evidence="18" type="synonym">nnrE</name>
    <name evidence="22" type="ORF">C7456_101140</name>
</gene>
<dbReference type="PROSITE" id="PS51385">
    <property type="entry name" value="YJEF_N"/>
    <property type="match status" value="1"/>
</dbReference>
<evidence type="ECO:0000256" key="4">
    <source>
        <dbReference type="ARBA" id="ARBA00009524"/>
    </source>
</evidence>
<proteinExistence type="inferred from homology"/>
<keyword evidence="9 18" id="KW-0630">Potassium</keyword>
<comment type="function">
    <text evidence="14 19">Bifunctional enzyme that catalyzes the epimerization of the S- and R-forms of NAD(P)HX and the dehydration of the S-form of NAD(P)HX at the expense of ADP, which is converted to AMP. This allows the repair of both epimers of NAD(P)HX, a damaged form of NAD(P)H that is a result of enzymatic or heat-dependent hydration.</text>
</comment>
<keyword evidence="7 17" id="KW-0067">ATP-binding</keyword>
<keyword evidence="8 17" id="KW-0521">NADP</keyword>
<comment type="catalytic activity">
    <reaction evidence="2 18 19">
        <text>(6R)-NADPHX = (6S)-NADPHX</text>
        <dbReference type="Rhea" id="RHEA:32227"/>
        <dbReference type="ChEBI" id="CHEBI:64076"/>
        <dbReference type="ChEBI" id="CHEBI:64077"/>
        <dbReference type="EC" id="5.1.99.6"/>
    </reaction>
</comment>
<evidence type="ECO:0000256" key="7">
    <source>
        <dbReference type="ARBA" id="ARBA00022840"/>
    </source>
</evidence>
<evidence type="ECO:0000259" key="21">
    <source>
        <dbReference type="PROSITE" id="PS51385"/>
    </source>
</evidence>
<evidence type="ECO:0000256" key="18">
    <source>
        <dbReference type="HAMAP-Rule" id="MF_01966"/>
    </source>
</evidence>
<evidence type="ECO:0000256" key="8">
    <source>
        <dbReference type="ARBA" id="ARBA00022857"/>
    </source>
</evidence>
<comment type="similarity">
    <text evidence="3 19">In the N-terminal section; belongs to the NnrE/AIBP family.</text>
</comment>
<comment type="catalytic activity">
    <reaction evidence="1 18 19">
        <text>(6R)-NADHX = (6S)-NADHX</text>
        <dbReference type="Rhea" id="RHEA:32215"/>
        <dbReference type="ChEBI" id="CHEBI:64074"/>
        <dbReference type="ChEBI" id="CHEBI:64075"/>
        <dbReference type="EC" id="5.1.99.6"/>
    </reaction>
</comment>
<dbReference type="GO" id="GO:0046496">
    <property type="term" value="P:nicotinamide nucleotide metabolic process"/>
    <property type="evidence" value="ECO:0007669"/>
    <property type="project" value="UniProtKB-UniRule"/>
</dbReference>
<evidence type="ECO:0000259" key="20">
    <source>
        <dbReference type="PROSITE" id="PS51383"/>
    </source>
</evidence>
<dbReference type="SUPFAM" id="SSF64153">
    <property type="entry name" value="YjeF N-terminal domain-like"/>
    <property type="match status" value="1"/>
</dbReference>
<reference evidence="22 23" key="1">
    <citation type="submission" date="2018-05" db="EMBL/GenBank/DDBJ databases">
        <title>Genomic Encyclopedia of Type Strains, Phase IV (KMG-IV): sequencing the most valuable type-strain genomes for metagenomic binning, comparative biology and taxonomic classification.</title>
        <authorList>
            <person name="Goeker M."/>
        </authorList>
    </citation>
    <scope>NUCLEOTIDE SEQUENCE [LARGE SCALE GENOMIC DNA]</scope>
    <source>
        <strain evidence="22 23">DSM 14263</strain>
    </source>
</reference>
<evidence type="ECO:0000256" key="19">
    <source>
        <dbReference type="PIRNR" id="PIRNR017184"/>
    </source>
</evidence>
<feature type="binding site" evidence="17">
    <location>
        <begin position="411"/>
        <end position="415"/>
    </location>
    <ligand>
        <name>AMP</name>
        <dbReference type="ChEBI" id="CHEBI:456215"/>
    </ligand>
</feature>
<evidence type="ECO:0000256" key="15">
    <source>
        <dbReference type="ARBA" id="ARBA00048238"/>
    </source>
</evidence>
<feature type="binding site" evidence="18">
    <location>
        <position position="171"/>
    </location>
    <ligand>
        <name>K(+)</name>
        <dbReference type="ChEBI" id="CHEBI:29103"/>
    </ligand>
</feature>
<comment type="subunit">
    <text evidence="17">Homotetramer.</text>
</comment>